<dbReference type="GO" id="GO:0008242">
    <property type="term" value="F:omega peptidase activity"/>
    <property type="evidence" value="ECO:0007669"/>
    <property type="project" value="TreeGrafter"/>
</dbReference>
<dbReference type="PANTHER" id="PTHR43187">
    <property type="entry name" value="GLUTAMINE AMIDOTRANSFERASE DUG3-RELATED"/>
    <property type="match status" value="1"/>
</dbReference>
<dbReference type="InterPro" id="IPR017932">
    <property type="entry name" value="GATase_2_dom"/>
</dbReference>
<dbReference type="GO" id="GO:0005737">
    <property type="term" value="C:cytoplasm"/>
    <property type="evidence" value="ECO:0007669"/>
    <property type="project" value="TreeGrafter"/>
</dbReference>
<dbReference type="InterPro" id="IPR029055">
    <property type="entry name" value="Ntn_hydrolases_N"/>
</dbReference>
<dbReference type="GO" id="GO:0006751">
    <property type="term" value="P:glutathione catabolic process"/>
    <property type="evidence" value="ECO:0007669"/>
    <property type="project" value="TreeGrafter"/>
</dbReference>
<sequence>MCRWFAYISDSEPCLLDDVLVRPTHSIVKQVEDHYLPGLFVHIDKEADKAQRADIAARNLYFNGDGTGVAFYTKTAAVFGEAAFALPHIYKTTMPPTNDINFKSLCQNSSSLTVFAHVRMATSNVHQFNSHPFVFGRHIFMHNGGIPNFEKIRRDLCSKLSPKAYENIHGTTDTEHLAALYFTHLGDDWNAVYHLEDMKKALERAIADVFELQLRLPGVTTPLAASSLNLCTTDGDQLMAFRYRNSEAEQPPSLYLSESAGITLNRKFVYHPDFTRDEDPGEYAAGLVGNDALPPEAHGNHVIVASEPTTRNVDEWTLIPKNKAVLVDFPGGVNHIRILDINIPE</sequence>
<dbReference type="EMBL" id="LATX01002519">
    <property type="protein sequence ID" value="KTB27812.1"/>
    <property type="molecule type" value="Genomic_DNA"/>
</dbReference>
<organism evidence="2 3">
    <name type="scientific">Moniliophthora roreri</name>
    <name type="common">Frosty pod rot fungus</name>
    <name type="synonym">Monilia roreri</name>
    <dbReference type="NCBI Taxonomy" id="221103"/>
    <lineage>
        <taxon>Eukaryota</taxon>
        <taxon>Fungi</taxon>
        <taxon>Dikarya</taxon>
        <taxon>Basidiomycota</taxon>
        <taxon>Agaricomycotina</taxon>
        <taxon>Agaricomycetes</taxon>
        <taxon>Agaricomycetidae</taxon>
        <taxon>Agaricales</taxon>
        <taxon>Marasmiineae</taxon>
        <taxon>Marasmiaceae</taxon>
        <taxon>Moniliophthora</taxon>
    </lineage>
</organism>
<gene>
    <name evidence="2" type="ORF">WG66_19599</name>
</gene>
<feature type="domain" description="Glutamine amidotransferase type-2" evidence="1">
    <location>
        <begin position="2"/>
        <end position="345"/>
    </location>
</feature>
<dbReference type="GO" id="GO:0061672">
    <property type="term" value="C:glutathione hydrolase complex"/>
    <property type="evidence" value="ECO:0007669"/>
    <property type="project" value="TreeGrafter"/>
</dbReference>
<dbReference type="PANTHER" id="PTHR43187:SF1">
    <property type="entry name" value="GLUTAMINE AMIDOTRANSFERASE DUG3-RELATED"/>
    <property type="match status" value="1"/>
</dbReference>
<comment type="caution">
    <text evidence="2">The sequence shown here is derived from an EMBL/GenBank/DDBJ whole genome shotgun (WGS) entry which is preliminary data.</text>
</comment>
<dbReference type="Proteomes" id="UP000054988">
    <property type="component" value="Unassembled WGS sequence"/>
</dbReference>
<reference evidence="2 3" key="1">
    <citation type="submission" date="2015-12" db="EMBL/GenBank/DDBJ databases">
        <title>Draft genome sequence of Moniliophthora roreri, the causal agent of frosty pod rot of cacao.</title>
        <authorList>
            <person name="Aime M.C."/>
            <person name="Diaz-Valderrama J.R."/>
            <person name="Kijpornyongpan T."/>
            <person name="Phillips-Mora W."/>
        </authorList>
    </citation>
    <scope>NUCLEOTIDE SEQUENCE [LARGE SCALE GENOMIC DNA]</scope>
    <source>
        <strain evidence="2 3">MCA 2952</strain>
    </source>
</reference>
<dbReference type="PROSITE" id="PS51278">
    <property type="entry name" value="GATASE_TYPE_2"/>
    <property type="match status" value="1"/>
</dbReference>
<dbReference type="AlphaFoldDB" id="A0A0W0EUR0"/>
<dbReference type="Pfam" id="PF13522">
    <property type="entry name" value="GATase_6"/>
    <property type="match status" value="1"/>
</dbReference>
<dbReference type="InterPro" id="IPR052373">
    <property type="entry name" value="Gamma-glu_amide_hydrolase"/>
</dbReference>
<accession>A0A0W0EUR0</accession>
<dbReference type="Gene3D" id="3.60.20.10">
    <property type="entry name" value="Glutamine Phosphoribosylpyrophosphate, subunit 1, domain 1"/>
    <property type="match status" value="1"/>
</dbReference>
<evidence type="ECO:0000313" key="2">
    <source>
        <dbReference type="EMBL" id="KTB27812.1"/>
    </source>
</evidence>
<protein>
    <submittedName>
        <fullName evidence="2">Putative N-terminal nucleophile aminohydrolase</fullName>
    </submittedName>
</protein>
<evidence type="ECO:0000313" key="3">
    <source>
        <dbReference type="Proteomes" id="UP000054988"/>
    </source>
</evidence>
<keyword evidence="2" id="KW-0378">Hydrolase</keyword>
<proteinExistence type="predicted"/>
<name>A0A0W0EUR0_MONRR</name>
<dbReference type="SUPFAM" id="SSF56235">
    <property type="entry name" value="N-terminal nucleophile aminohydrolases (Ntn hydrolases)"/>
    <property type="match status" value="1"/>
</dbReference>
<dbReference type="CDD" id="cd01908">
    <property type="entry name" value="YafJ"/>
    <property type="match status" value="1"/>
</dbReference>
<dbReference type="eggNOG" id="KOG1268">
    <property type="taxonomic scope" value="Eukaryota"/>
</dbReference>
<evidence type="ECO:0000259" key="1">
    <source>
        <dbReference type="PROSITE" id="PS51278"/>
    </source>
</evidence>